<dbReference type="PROSITE" id="PS01040">
    <property type="entry name" value="SBP_BACTERIAL_5"/>
    <property type="match status" value="1"/>
</dbReference>
<dbReference type="GO" id="GO:0015833">
    <property type="term" value="P:peptide transport"/>
    <property type="evidence" value="ECO:0007669"/>
    <property type="project" value="TreeGrafter"/>
</dbReference>
<dbReference type="PANTHER" id="PTHR30290:SF38">
    <property type="entry name" value="D,D-DIPEPTIDE-BINDING PERIPLASMIC PROTEIN DDPA-RELATED"/>
    <property type="match status" value="1"/>
</dbReference>
<evidence type="ECO:0000256" key="1">
    <source>
        <dbReference type="ARBA" id="ARBA00004418"/>
    </source>
</evidence>
<evidence type="ECO:0000313" key="7">
    <source>
        <dbReference type="Proteomes" id="UP000323258"/>
    </source>
</evidence>
<dbReference type="Gene3D" id="3.40.190.10">
    <property type="entry name" value="Periplasmic binding protein-like II"/>
    <property type="match status" value="1"/>
</dbReference>
<reference evidence="6 7" key="1">
    <citation type="submission" date="2019-08" db="EMBL/GenBank/DDBJ databases">
        <authorList>
            <person name="Seo Y.L."/>
        </authorList>
    </citation>
    <scope>NUCLEOTIDE SEQUENCE [LARGE SCALE GENOMIC DNA]</scope>
    <source>
        <strain evidence="6 7">MaA-C15</strain>
    </source>
</reference>
<dbReference type="InterPro" id="IPR039424">
    <property type="entry name" value="SBP_5"/>
</dbReference>
<dbReference type="Pfam" id="PF00496">
    <property type="entry name" value="SBP_bac_5"/>
    <property type="match status" value="1"/>
</dbReference>
<dbReference type="PANTHER" id="PTHR30290">
    <property type="entry name" value="PERIPLASMIC BINDING COMPONENT OF ABC TRANSPORTER"/>
    <property type="match status" value="1"/>
</dbReference>
<name>A0A5D4H597_9HYPH</name>
<keyword evidence="7" id="KW-1185">Reference proteome</keyword>
<evidence type="ECO:0000256" key="3">
    <source>
        <dbReference type="ARBA" id="ARBA00022729"/>
    </source>
</evidence>
<dbReference type="EMBL" id="VSZS01000052">
    <property type="protein sequence ID" value="TYR35462.1"/>
    <property type="molecule type" value="Genomic_DNA"/>
</dbReference>
<dbReference type="GO" id="GO:1904680">
    <property type="term" value="F:peptide transmembrane transporter activity"/>
    <property type="evidence" value="ECO:0007669"/>
    <property type="project" value="TreeGrafter"/>
</dbReference>
<comment type="caution">
    <text evidence="6">The sequence shown here is derived from an EMBL/GenBank/DDBJ whole genome shotgun (WGS) entry which is preliminary data.</text>
</comment>
<accession>A0A5D4H597</accession>
<comment type="subcellular location">
    <subcellularLocation>
        <location evidence="1">Periplasm</location>
    </subcellularLocation>
</comment>
<evidence type="ECO:0000313" key="6">
    <source>
        <dbReference type="EMBL" id="TYR35462.1"/>
    </source>
</evidence>
<dbReference type="OrthoDB" id="9803988at2"/>
<evidence type="ECO:0000256" key="2">
    <source>
        <dbReference type="ARBA" id="ARBA00005695"/>
    </source>
</evidence>
<feature type="domain" description="Solute-binding protein family 5" evidence="5">
    <location>
        <begin position="87"/>
        <end position="427"/>
    </location>
</feature>
<dbReference type="RefSeq" id="WP_148913084.1">
    <property type="nucleotide sequence ID" value="NZ_VSZS01000052.1"/>
</dbReference>
<feature type="signal peptide" evidence="4">
    <location>
        <begin position="1"/>
        <end position="40"/>
    </location>
</feature>
<feature type="chain" id="PRO_5022688167" evidence="4">
    <location>
        <begin position="41"/>
        <end position="541"/>
    </location>
</feature>
<comment type="similarity">
    <text evidence="2">Belongs to the bacterial solute-binding protein 5 family.</text>
</comment>
<reference evidence="6 7" key="2">
    <citation type="submission" date="2019-09" db="EMBL/GenBank/DDBJ databases">
        <title>Mesorhizobium sp. MaA-C15 isolated from Microcystis aeruginosa.</title>
        <authorList>
            <person name="Jeong S.E."/>
            <person name="Jin H.M."/>
            <person name="Jeon C.O."/>
        </authorList>
    </citation>
    <scope>NUCLEOTIDE SEQUENCE [LARGE SCALE GENOMIC DNA]</scope>
    <source>
        <strain evidence="6 7">MaA-C15</strain>
    </source>
</reference>
<evidence type="ECO:0000256" key="4">
    <source>
        <dbReference type="SAM" id="SignalP"/>
    </source>
</evidence>
<dbReference type="InterPro" id="IPR023765">
    <property type="entry name" value="SBP_5_CS"/>
</dbReference>
<sequence>MLSFNRSRIPGFPNARAAARGAGRVLAAGVFALAATTAHAQEKTVTAVMHSGLRMLDPIVSTAHITRNHGYMVYDVLVAMDAEGAVQPQMASWQVSDDRLIYTFTLRDGLSFHDGADVTAADVVASLQRWGARDGAAAFLMEATGSIEAVDAKTVVWTLTEPFPLLLDVLAKQSSVPAFIMPERVAATSPDETITEYVGSGPFVFVEGEFQPGVKIVYERFDDYAPREEPASGLAGGKVVNVDRVEWVTMPDSQTAMSALMNGEIDLIENSQIDLLPILETSPDVTVEIRDPLGYQGFARMNFKHPPFDDVRMRKAAMMALGQEQAMATMIGNPDYYWLCGAIFGCGTPLGDEAGAESLKAGGDKAAARKMLEEAGYDNTPVVIMQATDIGAMGTIPVVIASDLREAGFNVDLQSMDWQTLVSRRASMNPPSEGGWNIFTSFASGVEANTPLVHPILPSTGDTGWFGWATDPELEEMRAAYLKAEGLEEQKQIAHDIQARVLDNVIFVPLGNYAFVQARSNKLTDMLPTAVPVFWNVNIAD</sequence>
<dbReference type="SUPFAM" id="SSF53850">
    <property type="entry name" value="Periplasmic binding protein-like II"/>
    <property type="match status" value="1"/>
</dbReference>
<dbReference type="CDD" id="cd08502">
    <property type="entry name" value="PBP2_NikA_DppA_OppA_like_16"/>
    <property type="match status" value="1"/>
</dbReference>
<dbReference type="Proteomes" id="UP000323258">
    <property type="component" value="Unassembled WGS sequence"/>
</dbReference>
<proteinExistence type="inferred from homology"/>
<dbReference type="Gene3D" id="3.10.105.10">
    <property type="entry name" value="Dipeptide-binding Protein, Domain 3"/>
    <property type="match status" value="1"/>
</dbReference>
<keyword evidence="3 4" id="KW-0732">Signal</keyword>
<organism evidence="6 7">
    <name type="scientific">Neoaquamicrobium microcysteis</name>
    <dbReference type="NCBI Taxonomy" id="2682781"/>
    <lineage>
        <taxon>Bacteria</taxon>
        <taxon>Pseudomonadati</taxon>
        <taxon>Pseudomonadota</taxon>
        <taxon>Alphaproteobacteria</taxon>
        <taxon>Hyphomicrobiales</taxon>
        <taxon>Phyllobacteriaceae</taxon>
        <taxon>Neoaquamicrobium</taxon>
    </lineage>
</organism>
<dbReference type="AlphaFoldDB" id="A0A5D4H597"/>
<dbReference type="InterPro" id="IPR000914">
    <property type="entry name" value="SBP_5_dom"/>
</dbReference>
<protein>
    <submittedName>
        <fullName evidence="6">ABC transporter substrate-binding protein</fullName>
    </submittedName>
</protein>
<evidence type="ECO:0000259" key="5">
    <source>
        <dbReference type="Pfam" id="PF00496"/>
    </source>
</evidence>
<gene>
    <name evidence="6" type="ORF">FY036_02295</name>
</gene>